<gene>
    <name evidence="1" type="ORF">J2Z37_004693</name>
</gene>
<keyword evidence="2" id="KW-1185">Reference proteome</keyword>
<accession>A0ABS4GWL4</accession>
<dbReference type="RefSeq" id="WP_209812660.1">
    <property type="nucleotide sequence ID" value="NZ_JAGGKT010000025.1"/>
</dbReference>
<sequence>MSLLESCLKEEFVDITAQWLSHKHAVPVYEIWSHLVDTEVEPSEIIEWFEALKQRGVIKPTANVQFFTVPKRGSFVFEMHLLNHGEKVMVKPVDEFLGVNRNWDPSNLEAFFDELTSLSDDQQEQESSEPEIDPLEVDADLISPHVEPLFDLPLEGEVVSQEQEGIGVTDQVAEQIQEEEEEPMEMTEEYALITPEQENRKLEIVQSLLQKVEVASEEAMSLQLAKQTIVPKKYIRLFMDLEEELNELKQSLQTPAQEE</sequence>
<comment type="caution">
    <text evidence="1">The sequence shown here is derived from an EMBL/GenBank/DDBJ whole genome shotgun (WGS) entry which is preliminary data.</text>
</comment>
<evidence type="ECO:0000313" key="1">
    <source>
        <dbReference type="EMBL" id="MBP1934673.1"/>
    </source>
</evidence>
<reference evidence="1 2" key="1">
    <citation type="submission" date="2021-03" db="EMBL/GenBank/DDBJ databases">
        <title>Genomic Encyclopedia of Type Strains, Phase IV (KMG-IV): sequencing the most valuable type-strain genomes for metagenomic binning, comparative biology and taxonomic classification.</title>
        <authorList>
            <person name="Goeker M."/>
        </authorList>
    </citation>
    <scope>NUCLEOTIDE SEQUENCE [LARGE SCALE GENOMIC DNA]</scope>
    <source>
        <strain evidence="1 2">DSM 24738</strain>
    </source>
</reference>
<proteinExistence type="predicted"/>
<organism evidence="1 2">
    <name type="scientific">Ammoniphilus resinae</name>
    <dbReference type="NCBI Taxonomy" id="861532"/>
    <lineage>
        <taxon>Bacteria</taxon>
        <taxon>Bacillati</taxon>
        <taxon>Bacillota</taxon>
        <taxon>Bacilli</taxon>
        <taxon>Bacillales</taxon>
        <taxon>Paenibacillaceae</taxon>
        <taxon>Aneurinibacillus group</taxon>
        <taxon>Ammoniphilus</taxon>
    </lineage>
</organism>
<protein>
    <submittedName>
        <fullName evidence="1">Uncharacterized protein</fullName>
    </submittedName>
</protein>
<dbReference type="Proteomes" id="UP001519343">
    <property type="component" value="Unassembled WGS sequence"/>
</dbReference>
<name>A0ABS4GWL4_9BACL</name>
<dbReference type="EMBL" id="JAGGKT010000025">
    <property type="protein sequence ID" value="MBP1934673.1"/>
    <property type="molecule type" value="Genomic_DNA"/>
</dbReference>
<evidence type="ECO:0000313" key="2">
    <source>
        <dbReference type="Proteomes" id="UP001519343"/>
    </source>
</evidence>